<dbReference type="PANTHER" id="PTHR46889">
    <property type="entry name" value="TRANSPOSASE INSF FOR INSERTION SEQUENCE IS3B-RELATED"/>
    <property type="match status" value="1"/>
</dbReference>
<dbReference type="InterPro" id="IPR050900">
    <property type="entry name" value="Transposase_IS3/IS150/IS904"/>
</dbReference>
<dbReference type="Gene3D" id="3.30.420.10">
    <property type="entry name" value="Ribonuclease H-like superfamily/Ribonuclease H"/>
    <property type="match status" value="1"/>
</dbReference>
<dbReference type="NCBIfam" id="NF033516">
    <property type="entry name" value="transpos_IS3"/>
    <property type="match status" value="1"/>
</dbReference>
<dbReference type="InterPro" id="IPR036397">
    <property type="entry name" value="RNaseH_sf"/>
</dbReference>
<dbReference type="PROSITE" id="PS50994">
    <property type="entry name" value="INTEGRASE"/>
    <property type="match status" value="1"/>
</dbReference>
<organism evidence="2 3">
    <name type="scientific">Porphyromonas macacae</name>
    <dbReference type="NCBI Taxonomy" id="28115"/>
    <lineage>
        <taxon>Bacteria</taxon>
        <taxon>Pseudomonadati</taxon>
        <taxon>Bacteroidota</taxon>
        <taxon>Bacteroidia</taxon>
        <taxon>Bacteroidales</taxon>
        <taxon>Porphyromonadaceae</taxon>
        <taxon>Porphyromonas</taxon>
    </lineage>
</organism>
<dbReference type="Pfam" id="PF13683">
    <property type="entry name" value="rve_3"/>
    <property type="match status" value="1"/>
</dbReference>
<dbReference type="GO" id="GO:0015074">
    <property type="term" value="P:DNA integration"/>
    <property type="evidence" value="ECO:0007669"/>
    <property type="project" value="InterPro"/>
</dbReference>
<dbReference type="EMBL" id="UGTF01000002">
    <property type="protein sequence ID" value="SUB89356.1"/>
    <property type="molecule type" value="Genomic_DNA"/>
</dbReference>
<dbReference type="InterPro" id="IPR012337">
    <property type="entry name" value="RNaseH-like_sf"/>
</dbReference>
<sequence>MSEAGSRHPVAPLCELLGFSRQAFYKRHLNEWTLHEADILNTSIVLYCQYLRLSENLPRAGFRELYVLCKQHFGEKFSMGRDRFCRLLRANDLMLRKRRLRPKTTDSRHRFHCYEDLLNTEPKLMPERPGELVVADITYIAYRGGFAYLSLLTDAYSRCIVGHCLHPTLEVEGCLIALGKAFEFYRQHRIDTTGMIHHSDRGIQYASTRYTALLRKRGCRISMTQTGDPLHNALAERMNNTLKNSWHISHEQQSFREAELSVERAIRMYNRARPHQALGAKTPMQILDSKAQNPLLTPEEELPRIAPGLYRKMNALKRRYSAGVNPKPS</sequence>
<protein>
    <submittedName>
        <fullName evidence="2">Integrase core domain</fullName>
    </submittedName>
</protein>
<evidence type="ECO:0000313" key="2">
    <source>
        <dbReference type="EMBL" id="SUB89356.1"/>
    </source>
</evidence>
<evidence type="ECO:0000313" key="3">
    <source>
        <dbReference type="Proteomes" id="UP000254156"/>
    </source>
</evidence>
<dbReference type="AlphaFoldDB" id="A0A379E9K4"/>
<dbReference type="SUPFAM" id="SSF53098">
    <property type="entry name" value="Ribonuclease H-like"/>
    <property type="match status" value="1"/>
</dbReference>
<reference evidence="2 3" key="1">
    <citation type="submission" date="2018-06" db="EMBL/GenBank/DDBJ databases">
        <authorList>
            <consortium name="Pathogen Informatics"/>
            <person name="Doyle S."/>
        </authorList>
    </citation>
    <scope>NUCLEOTIDE SEQUENCE [LARGE SCALE GENOMIC DNA]</scope>
    <source>
        <strain evidence="2 3">NCTC11632</strain>
    </source>
</reference>
<proteinExistence type="predicted"/>
<feature type="domain" description="Integrase catalytic" evidence="1">
    <location>
        <begin position="125"/>
        <end position="291"/>
    </location>
</feature>
<dbReference type="PANTHER" id="PTHR46889:SF5">
    <property type="entry name" value="INTEGRASE PROTEIN"/>
    <property type="match status" value="1"/>
</dbReference>
<accession>A0A379E9K4</accession>
<dbReference type="InterPro" id="IPR048020">
    <property type="entry name" value="Transpos_IS3"/>
</dbReference>
<evidence type="ECO:0000259" key="1">
    <source>
        <dbReference type="PROSITE" id="PS50994"/>
    </source>
</evidence>
<dbReference type="InterPro" id="IPR001584">
    <property type="entry name" value="Integrase_cat-core"/>
</dbReference>
<dbReference type="GO" id="GO:0003676">
    <property type="term" value="F:nucleic acid binding"/>
    <property type="evidence" value="ECO:0007669"/>
    <property type="project" value="InterPro"/>
</dbReference>
<gene>
    <name evidence="2" type="ORF">NCTC11632_01459</name>
</gene>
<name>A0A379E9K4_9PORP</name>
<dbReference type="Proteomes" id="UP000254156">
    <property type="component" value="Unassembled WGS sequence"/>
</dbReference>